<evidence type="ECO:0000313" key="4">
    <source>
        <dbReference type="Proteomes" id="UP000694388"/>
    </source>
</evidence>
<dbReference type="GO" id="GO:0005737">
    <property type="term" value="C:cytoplasm"/>
    <property type="evidence" value="ECO:0007669"/>
    <property type="project" value="TreeGrafter"/>
</dbReference>
<dbReference type="GeneTree" id="ENSGT00940000168191"/>
<keyword evidence="4" id="KW-1185">Reference proteome</keyword>
<evidence type="ECO:0000313" key="3">
    <source>
        <dbReference type="Ensembl" id="ENSEBUP00000026179.1"/>
    </source>
</evidence>
<reference evidence="3" key="1">
    <citation type="submission" date="2025-08" db="UniProtKB">
        <authorList>
            <consortium name="Ensembl"/>
        </authorList>
    </citation>
    <scope>IDENTIFICATION</scope>
</reference>
<evidence type="ECO:0008006" key="5">
    <source>
        <dbReference type="Google" id="ProtNLM"/>
    </source>
</evidence>
<dbReference type="SUPFAM" id="SSF49562">
    <property type="entry name" value="C2 domain (Calcium/lipid-binding domain, CaLB)"/>
    <property type="match status" value="1"/>
</dbReference>
<dbReference type="AlphaFoldDB" id="A0A8C4R7W2"/>
<reference evidence="3" key="2">
    <citation type="submission" date="2025-09" db="UniProtKB">
        <authorList>
            <consortium name="Ensembl"/>
        </authorList>
    </citation>
    <scope>IDENTIFICATION</scope>
</reference>
<dbReference type="InterPro" id="IPR039034">
    <property type="entry name" value="INPP4"/>
</dbReference>
<accession>A0A8C4R7W2</accession>
<dbReference type="OMA" id="CSHRMAQ"/>
<sequence length="800" mass="90066">MACRRPTLSKRNIEISIVYKDLVQGPGPEQPNPMVTVFYCSGQHGWVAHTHTQLKGHVNHEYRCTFVFDSEVLVNKVRLDVFRLKDCTTGSNSGSVEFALSGLIVAPARKLWLDLCSHEGKKVGDIIVEASNVVVTSSSEEHSLHVTSRFTLCKIPGSKFSCFKMDPSLSCVFCELLERPVLLPTTSPSKISAIEQATESKMALHLPVILLNYYVDKYSYCVGVLQGLRKLCEPWQKQRQKALVYFEALIERYSCALRNLSQQQSRTFKSSRLKCSKDLEFLPTNLHVQRLHIYHRRGTGCAHDVLTLGAPAAHSLGFWDGGLRSLLHKASGVTCKVLHNLWLLHHMHADLTQKSKLLSKALEVQSDCCWERLMSLIDKLRQLLTLCDNVAKEEVVPELYEAQRTTSSLEKHLTSQTLQELTLPVDQSLTILVKRIDSYLLGKTEGMSQSNERSMEKCADSICRMMQKTADVVMSTADCLGFSLLQEPSQTLRRCLNLQLRRDVVFSQTLAAVVSGVVLRLHALISEPRMLQAMQSVGILVHFEGLLSTFRDERGMIEDLSVGVLDMCSVHFCFVAASRVAQAAFLPNVQEYGEGWIVEVPLLPNLHDQLPPEFRDKAKISLFPVFFNVGINEEQVLADWIGDTSLQQKINEEAYSRLVGYHSQLQHSLYNFSDQDEDIRALLSDLRHSVQDNRPQGPHILHIAAEVCRRLGGVRLTCCKSGKDRTAMAVTLEQVFLLQQHGLPAADVNPTLDHMRSQGCRIEIARKNVGRKKYAFNALQLKAFPRQYRPPDGTYTVLES</sequence>
<dbReference type="PANTHER" id="PTHR12187:SF11">
    <property type="entry name" value="PHOSPHATIDYLINOSITOL-3,4-BISPHOSPHATE 4-PHOSPHATASE"/>
    <property type="match status" value="1"/>
</dbReference>
<keyword evidence="2" id="KW-0443">Lipid metabolism</keyword>
<dbReference type="Ensembl" id="ENSEBUT00000026755.1">
    <property type="protein sequence ID" value="ENSEBUP00000026179.1"/>
    <property type="gene ID" value="ENSEBUG00000016127.1"/>
</dbReference>
<dbReference type="GO" id="GO:0016316">
    <property type="term" value="F:phosphatidylinositol-3,4-bisphosphate 4-phosphatase activity"/>
    <property type="evidence" value="ECO:0007669"/>
    <property type="project" value="InterPro"/>
</dbReference>
<protein>
    <recommendedName>
        <fullName evidence="5">Phosphatidylinositol-3,4-bisphosphate 4-phosphatase</fullName>
    </recommendedName>
</protein>
<evidence type="ECO:0000256" key="1">
    <source>
        <dbReference type="ARBA" id="ARBA00022801"/>
    </source>
</evidence>
<dbReference type="Proteomes" id="UP000694388">
    <property type="component" value="Unplaced"/>
</dbReference>
<proteinExistence type="predicted"/>
<keyword evidence="1" id="KW-0378">Hydrolase</keyword>
<evidence type="ECO:0000256" key="2">
    <source>
        <dbReference type="ARBA" id="ARBA00023098"/>
    </source>
</evidence>
<dbReference type="PANTHER" id="PTHR12187">
    <property type="entry name" value="AGAP000124-PA"/>
    <property type="match status" value="1"/>
</dbReference>
<dbReference type="InterPro" id="IPR035892">
    <property type="entry name" value="C2_domain_sf"/>
</dbReference>
<organism evidence="3 4">
    <name type="scientific">Eptatretus burgeri</name>
    <name type="common">Inshore hagfish</name>
    <dbReference type="NCBI Taxonomy" id="7764"/>
    <lineage>
        <taxon>Eukaryota</taxon>
        <taxon>Metazoa</taxon>
        <taxon>Chordata</taxon>
        <taxon>Craniata</taxon>
        <taxon>Vertebrata</taxon>
        <taxon>Cyclostomata</taxon>
        <taxon>Myxini</taxon>
        <taxon>Myxiniformes</taxon>
        <taxon>Myxinidae</taxon>
        <taxon>Eptatretinae</taxon>
        <taxon>Eptatretus</taxon>
    </lineage>
</organism>
<name>A0A8C4R7W2_EPTBU</name>